<reference evidence="2 3" key="1">
    <citation type="journal article" date="2017" name="Viruses">
        <title>Characterization of Bacillus subtilis Viruses vB_BsuM-Goe2 and vB_BsuM-Goe3.</title>
        <authorList>
            <person name="Willms I.M."/>
            <person name="Hoppert M."/>
            <person name="Hertel R."/>
        </authorList>
    </citation>
    <scope>NUCLEOTIDE SEQUENCE [LARGE SCALE GENOMIC DNA]</scope>
</reference>
<keyword evidence="1" id="KW-1133">Transmembrane helix</keyword>
<proteinExistence type="predicted"/>
<evidence type="ECO:0000313" key="3">
    <source>
        <dbReference type="Proteomes" id="UP000224660"/>
    </source>
</evidence>
<protein>
    <submittedName>
        <fullName evidence="2">Uncharacterized protein</fullName>
    </submittedName>
</protein>
<evidence type="ECO:0000313" key="2">
    <source>
        <dbReference type="EMBL" id="APZ82365.1"/>
    </source>
</evidence>
<sequence length="73" mass="8267">MELNKKSLIYSAIYVGVAFTFPALPAKGVVFLIDILVGIVAGSRDSIKEYFWESVSIDNWFQLEGPLWHIFSK</sequence>
<keyword evidence="1" id="KW-0812">Transmembrane</keyword>
<evidence type="ECO:0000256" key="1">
    <source>
        <dbReference type="SAM" id="Phobius"/>
    </source>
</evidence>
<organism evidence="2 3">
    <name type="scientific">Bacillus phage vB_BsuM-Goe2</name>
    <dbReference type="NCBI Taxonomy" id="1933062"/>
    <lineage>
        <taxon>Viruses</taxon>
        <taxon>Duplodnaviria</taxon>
        <taxon>Heunggongvirae</taxon>
        <taxon>Uroviricota</taxon>
        <taxon>Caudoviricetes</taxon>
        <taxon>Herelleviridae</taxon>
        <taxon>Spounavirinae</taxon>
        <taxon>Okubovirus</taxon>
        <taxon>Okubovirus camphawk</taxon>
    </lineage>
</organism>
<keyword evidence="1" id="KW-0472">Membrane</keyword>
<feature type="transmembrane region" description="Helical" evidence="1">
    <location>
        <begin position="12"/>
        <end position="41"/>
    </location>
</feature>
<dbReference type="EMBL" id="KY368639">
    <property type="protein sequence ID" value="APZ82365.1"/>
    <property type="molecule type" value="Genomic_DNA"/>
</dbReference>
<gene>
    <name evidence="2" type="ORF">Goe2_c12900</name>
</gene>
<dbReference type="Proteomes" id="UP000224660">
    <property type="component" value="Segment"/>
</dbReference>
<accession>A0A1Z1D9C1</accession>
<name>A0A1Z1D9C1_9CAUD</name>